<keyword evidence="1" id="KW-0472">Membrane</keyword>
<keyword evidence="3" id="KW-1185">Reference proteome</keyword>
<keyword evidence="1" id="KW-0812">Transmembrane</keyword>
<feature type="transmembrane region" description="Helical" evidence="1">
    <location>
        <begin position="12"/>
        <end position="32"/>
    </location>
</feature>
<dbReference type="Proteomes" id="UP000287188">
    <property type="component" value="Unassembled WGS sequence"/>
</dbReference>
<organism evidence="2 3">
    <name type="scientific">Dictyobacter kobayashii</name>
    <dbReference type="NCBI Taxonomy" id="2014872"/>
    <lineage>
        <taxon>Bacteria</taxon>
        <taxon>Bacillati</taxon>
        <taxon>Chloroflexota</taxon>
        <taxon>Ktedonobacteria</taxon>
        <taxon>Ktedonobacterales</taxon>
        <taxon>Dictyobacteraceae</taxon>
        <taxon>Dictyobacter</taxon>
    </lineage>
</organism>
<sequence length="88" mass="9967">MQPQQKVFPGSYYANLIGCILVCVLTFALIFIEIIDIFHPIDMAPINAAIHFVRLIIMILLFISSCVLHQLRNVTSHETGFDSLSSFR</sequence>
<reference evidence="3" key="1">
    <citation type="submission" date="2018-12" db="EMBL/GenBank/DDBJ databases">
        <title>Tengunoibacter tsumagoiensis gen. nov., sp. nov., Dictyobacter kobayashii sp. nov., D. alpinus sp. nov., and D. joshuensis sp. nov. and description of Dictyobacteraceae fam. nov. within the order Ktedonobacterales isolated from Tengu-no-mugimeshi.</title>
        <authorList>
            <person name="Wang C.M."/>
            <person name="Zheng Y."/>
            <person name="Sakai Y."/>
            <person name="Toyoda A."/>
            <person name="Minakuchi Y."/>
            <person name="Abe K."/>
            <person name="Yokota A."/>
            <person name="Yabe S."/>
        </authorList>
    </citation>
    <scope>NUCLEOTIDE SEQUENCE [LARGE SCALE GENOMIC DNA]</scope>
    <source>
        <strain evidence="3">Uno11</strain>
    </source>
</reference>
<dbReference type="AlphaFoldDB" id="A0A402AWQ4"/>
<protein>
    <submittedName>
        <fullName evidence="2">Uncharacterized protein</fullName>
    </submittedName>
</protein>
<comment type="caution">
    <text evidence="2">The sequence shown here is derived from an EMBL/GenBank/DDBJ whole genome shotgun (WGS) entry which is preliminary data.</text>
</comment>
<keyword evidence="1" id="KW-1133">Transmembrane helix</keyword>
<evidence type="ECO:0000256" key="1">
    <source>
        <dbReference type="SAM" id="Phobius"/>
    </source>
</evidence>
<evidence type="ECO:0000313" key="3">
    <source>
        <dbReference type="Proteomes" id="UP000287188"/>
    </source>
</evidence>
<gene>
    <name evidence="2" type="ORF">KDK_73710</name>
</gene>
<accession>A0A402AWQ4</accession>
<name>A0A402AWQ4_9CHLR</name>
<feature type="transmembrane region" description="Helical" evidence="1">
    <location>
        <begin position="44"/>
        <end position="63"/>
    </location>
</feature>
<dbReference type="EMBL" id="BIFS01000002">
    <property type="protein sequence ID" value="GCE23571.1"/>
    <property type="molecule type" value="Genomic_DNA"/>
</dbReference>
<proteinExistence type="predicted"/>
<evidence type="ECO:0000313" key="2">
    <source>
        <dbReference type="EMBL" id="GCE23571.1"/>
    </source>
</evidence>